<feature type="domain" description="NAD-dependent epimerase/dehydratase" evidence="7">
    <location>
        <begin position="3"/>
        <end position="232"/>
    </location>
</feature>
<dbReference type="KEGG" id="ifn:GM661_17765"/>
<evidence type="ECO:0000256" key="2">
    <source>
        <dbReference type="ARBA" id="ARBA00007637"/>
    </source>
</evidence>
<evidence type="ECO:0000256" key="6">
    <source>
        <dbReference type="ARBA" id="ARBA00033067"/>
    </source>
</evidence>
<evidence type="ECO:0000256" key="3">
    <source>
        <dbReference type="ARBA" id="ARBA00018569"/>
    </source>
</evidence>
<comment type="pathway">
    <text evidence="1">Carbohydrate metabolism; galactose metabolism.</text>
</comment>
<evidence type="ECO:0000256" key="1">
    <source>
        <dbReference type="ARBA" id="ARBA00004947"/>
    </source>
</evidence>
<evidence type="ECO:0000256" key="5">
    <source>
        <dbReference type="ARBA" id="ARBA00031367"/>
    </source>
</evidence>
<dbReference type="Proteomes" id="UP000665020">
    <property type="component" value="Chromosome"/>
</dbReference>
<dbReference type="PANTHER" id="PTHR43725">
    <property type="entry name" value="UDP-GLUCOSE 4-EPIMERASE"/>
    <property type="match status" value="1"/>
</dbReference>
<keyword evidence="9" id="KW-1185">Reference proteome</keyword>
<gene>
    <name evidence="8" type="ORF">GM661_17765</name>
</gene>
<reference evidence="8" key="1">
    <citation type="submission" date="2019-12" db="EMBL/GenBank/DDBJ databases">
        <authorList>
            <person name="zhang j."/>
            <person name="sun C.M."/>
        </authorList>
    </citation>
    <scope>NUCLEOTIDE SEQUENCE</scope>
    <source>
        <strain evidence="8">NS-1</strain>
    </source>
</reference>
<dbReference type="AlphaFoldDB" id="A0A8A7KIP3"/>
<keyword evidence="4" id="KW-0299">Galactose metabolism</keyword>
<proteinExistence type="inferred from homology"/>
<keyword evidence="4" id="KW-0119">Carbohydrate metabolism</keyword>
<evidence type="ECO:0000259" key="7">
    <source>
        <dbReference type="Pfam" id="PF01370"/>
    </source>
</evidence>
<dbReference type="Gene3D" id="3.90.25.10">
    <property type="entry name" value="UDP-galactose 4-epimerase, domain 1"/>
    <property type="match status" value="1"/>
</dbReference>
<name>A0A8A7KIP3_9FIRM</name>
<evidence type="ECO:0000313" key="9">
    <source>
        <dbReference type="Proteomes" id="UP000665020"/>
    </source>
</evidence>
<organism evidence="8 9">
    <name type="scientific">Iocasia fonsfrigidae</name>
    <dbReference type="NCBI Taxonomy" id="2682810"/>
    <lineage>
        <taxon>Bacteria</taxon>
        <taxon>Bacillati</taxon>
        <taxon>Bacillota</taxon>
        <taxon>Clostridia</taxon>
        <taxon>Halanaerobiales</taxon>
        <taxon>Halanaerobiaceae</taxon>
        <taxon>Iocasia</taxon>
    </lineage>
</organism>
<dbReference type="InterPro" id="IPR036291">
    <property type="entry name" value="NAD(P)-bd_dom_sf"/>
</dbReference>
<dbReference type="EMBL" id="CP046640">
    <property type="protein sequence ID" value="QTL99668.1"/>
    <property type="molecule type" value="Genomic_DNA"/>
</dbReference>
<evidence type="ECO:0000313" key="8">
    <source>
        <dbReference type="EMBL" id="QTL99668.1"/>
    </source>
</evidence>
<protein>
    <recommendedName>
        <fullName evidence="3">UDP-glucose 4-epimerase</fullName>
    </recommendedName>
    <alternativeName>
        <fullName evidence="6">Galactowaldenase</fullName>
    </alternativeName>
    <alternativeName>
        <fullName evidence="5">UDP-galactose 4-epimerase</fullName>
    </alternativeName>
</protein>
<dbReference type="InterPro" id="IPR001509">
    <property type="entry name" value="Epimerase_deHydtase"/>
</dbReference>
<dbReference type="Pfam" id="PF01370">
    <property type="entry name" value="Epimerase"/>
    <property type="match status" value="1"/>
</dbReference>
<dbReference type="RefSeq" id="WP_230867995.1">
    <property type="nucleotide sequence ID" value="NZ_CP046640.1"/>
</dbReference>
<comment type="similarity">
    <text evidence="2">Belongs to the NAD(P)-dependent epimerase/dehydratase family.</text>
</comment>
<dbReference type="GO" id="GO:0006012">
    <property type="term" value="P:galactose metabolic process"/>
    <property type="evidence" value="ECO:0007669"/>
    <property type="project" value="UniProtKB-KW"/>
</dbReference>
<dbReference type="PANTHER" id="PTHR43725:SF53">
    <property type="entry name" value="UDP-ARABINOSE 4-EPIMERASE 1"/>
    <property type="match status" value="1"/>
</dbReference>
<accession>A0A8A7KIP3</accession>
<dbReference type="SUPFAM" id="SSF51735">
    <property type="entry name" value="NAD(P)-binding Rossmann-fold domains"/>
    <property type="match status" value="1"/>
</dbReference>
<dbReference type="CDD" id="cd05256">
    <property type="entry name" value="UDP_AE_SDR_e"/>
    <property type="match status" value="1"/>
</dbReference>
<sequence length="305" mass="34130">MKVLVTGGAGFIGSNIVDCLVEQGYQTVIVDNLSQGKAENINQGAEFYQVDVSSPLINGVFKKEGITHVIHHAAQIDVQQSLRDPLFDIKNNITGTVNLLECCRKYNVKKIIYPSSAAVYGEPDYLPLDECHPLKAISPYGISKHTPEHYLRAYQELYDLDYTIFRYANVYGPRQDPKGEGGVISIFVDKMLAGERPVIFGDGEQSRDFIYVRDIVEANLKALSGAGGKLLNISSKIQVTVNELYQLINKILGSDLEPVYQKERKGDIRHSYLDNSRARAVLEWEPLYDLSSGLKETLAYYRSIS</sequence>
<dbReference type="Gene3D" id="3.40.50.720">
    <property type="entry name" value="NAD(P)-binding Rossmann-like Domain"/>
    <property type="match status" value="1"/>
</dbReference>
<evidence type="ECO:0000256" key="4">
    <source>
        <dbReference type="ARBA" id="ARBA00023144"/>
    </source>
</evidence>